<dbReference type="PROSITE" id="PS50994">
    <property type="entry name" value="INTEGRASE"/>
    <property type="match status" value="1"/>
</dbReference>
<dbReference type="Gramene" id="C.cajan_00708.t">
    <property type="protein sequence ID" value="C.cajan_00708.t"/>
    <property type="gene ID" value="C.cajan_00708"/>
</dbReference>
<evidence type="ECO:0000259" key="4">
    <source>
        <dbReference type="PROSITE" id="PS50994"/>
    </source>
</evidence>
<evidence type="ECO:0000259" key="3">
    <source>
        <dbReference type="PROSITE" id="PS50158"/>
    </source>
</evidence>
<gene>
    <name evidence="5" type="ORF">KK1_000728</name>
</gene>
<proteinExistence type="predicted"/>
<dbReference type="Pfam" id="PF14244">
    <property type="entry name" value="Retrotran_gag_3"/>
    <property type="match status" value="1"/>
</dbReference>
<dbReference type="Pfam" id="PF22936">
    <property type="entry name" value="Pol_BBD"/>
    <property type="match status" value="1"/>
</dbReference>
<dbReference type="SUPFAM" id="SSF53098">
    <property type="entry name" value="Ribonuclease H-like"/>
    <property type="match status" value="1"/>
</dbReference>
<evidence type="ECO:0000256" key="2">
    <source>
        <dbReference type="SAM" id="MobiDB-lite"/>
    </source>
</evidence>
<dbReference type="InterPro" id="IPR001584">
    <property type="entry name" value="Integrase_cat-core"/>
</dbReference>
<dbReference type="AlphaFoldDB" id="A0A151SIC9"/>
<dbReference type="Pfam" id="PF13976">
    <property type="entry name" value="gag_pre-integrs"/>
    <property type="match status" value="1"/>
</dbReference>
<dbReference type="GO" id="GO:0015074">
    <property type="term" value="P:DNA integration"/>
    <property type="evidence" value="ECO:0007669"/>
    <property type="project" value="InterPro"/>
</dbReference>
<dbReference type="InterPro" id="IPR036397">
    <property type="entry name" value="RNaseH_sf"/>
</dbReference>
<evidence type="ECO:0000256" key="1">
    <source>
        <dbReference type="PROSITE-ProRule" id="PRU00047"/>
    </source>
</evidence>
<reference evidence="5 6" key="1">
    <citation type="journal article" date="2012" name="Nat. Biotechnol.">
        <title>Draft genome sequence of pigeonpea (Cajanus cajan), an orphan legume crop of resource-poor farmers.</title>
        <authorList>
            <person name="Varshney R.K."/>
            <person name="Chen W."/>
            <person name="Li Y."/>
            <person name="Bharti A.K."/>
            <person name="Saxena R.K."/>
            <person name="Schlueter J.A."/>
            <person name="Donoghue M.T."/>
            <person name="Azam S."/>
            <person name="Fan G."/>
            <person name="Whaley A.M."/>
            <person name="Farmer A.D."/>
            <person name="Sheridan J."/>
            <person name="Iwata A."/>
            <person name="Tuteja R."/>
            <person name="Penmetsa R.V."/>
            <person name="Wu W."/>
            <person name="Upadhyaya H.D."/>
            <person name="Yang S.P."/>
            <person name="Shah T."/>
            <person name="Saxena K.B."/>
            <person name="Michael T."/>
            <person name="McCombie W.R."/>
            <person name="Yang B."/>
            <person name="Zhang G."/>
            <person name="Yang H."/>
            <person name="Wang J."/>
            <person name="Spillane C."/>
            <person name="Cook D.R."/>
            <person name="May G.D."/>
            <person name="Xu X."/>
            <person name="Jackson S.A."/>
        </authorList>
    </citation>
    <scope>NUCLEOTIDE SEQUENCE [LARGE SCALE GENOMIC DNA]</scope>
    <source>
        <strain evidence="6">cv. Asha</strain>
    </source>
</reference>
<keyword evidence="1" id="KW-0862">Zinc</keyword>
<dbReference type="GO" id="GO:0003676">
    <property type="term" value="F:nucleic acid binding"/>
    <property type="evidence" value="ECO:0007669"/>
    <property type="project" value="InterPro"/>
</dbReference>
<feature type="domain" description="CCHC-type" evidence="3">
    <location>
        <begin position="243"/>
        <end position="256"/>
    </location>
</feature>
<organism evidence="5 6">
    <name type="scientific">Cajanus cajan</name>
    <name type="common">Pigeon pea</name>
    <name type="synonym">Cajanus indicus</name>
    <dbReference type="NCBI Taxonomy" id="3821"/>
    <lineage>
        <taxon>Eukaryota</taxon>
        <taxon>Viridiplantae</taxon>
        <taxon>Streptophyta</taxon>
        <taxon>Embryophyta</taxon>
        <taxon>Tracheophyta</taxon>
        <taxon>Spermatophyta</taxon>
        <taxon>Magnoliopsida</taxon>
        <taxon>eudicotyledons</taxon>
        <taxon>Gunneridae</taxon>
        <taxon>Pentapetalae</taxon>
        <taxon>rosids</taxon>
        <taxon>fabids</taxon>
        <taxon>Fabales</taxon>
        <taxon>Fabaceae</taxon>
        <taxon>Papilionoideae</taxon>
        <taxon>50 kb inversion clade</taxon>
        <taxon>NPAAA clade</taxon>
        <taxon>indigoferoid/millettioid clade</taxon>
        <taxon>Phaseoleae</taxon>
        <taxon>Cajanus</taxon>
    </lineage>
</organism>
<dbReference type="Pfam" id="PF00665">
    <property type="entry name" value="rve"/>
    <property type="match status" value="1"/>
</dbReference>
<feature type="domain" description="Integrase catalytic" evidence="4">
    <location>
        <begin position="559"/>
        <end position="660"/>
    </location>
</feature>
<dbReference type="InterPro" id="IPR054722">
    <property type="entry name" value="PolX-like_BBD"/>
</dbReference>
<protein>
    <submittedName>
        <fullName evidence="5">Retrovirus-related Pol polyprotein from transposon TNT 1-94</fullName>
    </submittedName>
</protein>
<dbReference type="Proteomes" id="UP000075243">
    <property type="component" value="Chromosome 11"/>
</dbReference>
<sequence>MLDSSNYNSWSKSMITALSAKNKAEFVDGSIQRPAVDDPLHTAWKRCNNMVVSWLVHSVSPSIRQSVLWMDDAKDIWKDLKSRYSQGDKSVSEYFTKLRVMWDEIESYRPDPRCTCKQKCACDALKIVMERKKQDQVMQFLGGLNETFSNVKSNILMMDPMPAISKVFSYAVQQERQIIGSDMYSSSINAATSNKSNVSCTYCEKDYHTVDKCYKKHGYPQESGPARGGRGGGRGSLGRGKLCTHCGNTGHTIDDCYRKHGYPPGQKFHKQSSSSINNIVKDDSATTSSNDQKQEKQMREIKLTNQQYEALMAVLQQQGGNLASNASHVNQVGTTSGLSISQAGNSVLTVTCNISKENNNSWILDSGATDHVVSSLHLYSEYRKISPILVKLPNGHQVQATHAGNICFSDNLYLEDVLYLPCFQFNLISISKLMSSLPCQLIFTSNKCLIQDLQHQKMIGTVEVIEGLYKLDVLPLNSPTTHSVSDLQNIVDSVCKRSILTCNKLPIDIWHFRFGHPSSERLQALKQTYPAIDFDKNFVCETCHRAKQKRFSFPNSESHSSSPFNLIHVDIWGPCNIPSMQGHKYFLTVVDDFTRFVWVFLMRSKAETQSTLKNFILHVERQFNVKVKMVRSDNGSEFIMQRFYDETGIIHQTSCIETPQ</sequence>
<dbReference type="PANTHER" id="PTHR37610">
    <property type="entry name" value="CCHC-TYPE DOMAIN-CONTAINING PROTEIN"/>
    <property type="match status" value="1"/>
</dbReference>
<evidence type="ECO:0000313" key="6">
    <source>
        <dbReference type="Proteomes" id="UP000075243"/>
    </source>
</evidence>
<keyword evidence="6" id="KW-1185">Reference proteome</keyword>
<dbReference type="GO" id="GO:0008270">
    <property type="term" value="F:zinc ion binding"/>
    <property type="evidence" value="ECO:0007669"/>
    <property type="project" value="UniProtKB-KW"/>
</dbReference>
<feature type="region of interest" description="Disordered" evidence="2">
    <location>
        <begin position="267"/>
        <end position="297"/>
    </location>
</feature>
<dbReference type="PROSITE" id="PS50158">
    <property type="entry name" value="ZF_CCHC"/>
    <property type="match status" value="1"/>
</dbReference>
<accession>A0A151SIC9</accession>
<dbReference type="InterPro" id="IPR029472">
    <property type="entry name" value="Copia-like_N"/>
</dbReference>
<dbReference type="PANTHER" id="PTHR37610:SF55">
    <property type="entry name" value="RETROTRANSPOSON COPIA-LIKE N-TERMINAL DOMAIN-CONTAINING PROTEIN"/>
    <property type="match status" value="1"/>
</dbReference>
<keyword evidence="1" id="KW-0479">Metal-binding</keyword>
<dbReference type="EMBL" id="CM003613">
    <property type="protein sequence ID" value="KYP54537.1"/>
    <property type="molecule type" value="Genomic_DNA"/>
</dbReference>
<dbReference type="Gene3D" id="3.30.420.10">
    <property type="entry name" value="Ribonuclease H-like superfamily/Ribonuclease H"/>
    <property type="match status" value="1"/>
</dbReference>
<dbReference type="InterPro" id="IPR012337">
    <property type="entry name" value="RNaseH-like_sf"/>
</dbReference>
<evidence type="ECO:0000313" key="5">
    <source>
        <dbReference type="EMBL" id="KYP54537.1"/>
    </source>
</evidence>
<dbReference type="InterPro" id="IPR025724">
    <property type="entry name" value="GAG-pre-integrase_dom"/>
</dbReference>
<name>A0A151SIC9_CAJCA</name>
<dbReference type="InterPro" id="IPR001878">
    <property type="entry name" value="Znf_CCHC"/>
</dbReference>
<keyword evidence="1" id="KW-0863">Zinc-finger</keyword>
<dbReference type="OMA" id="HESMAFT"/>